<comment type="subcellular location">
    <subcellularLocation>
        <location evidence="1">Cytoplasm</location>
    </subcellularLocation>
</comment>
<dbReference type="AlphaFoldDB" id="A0AA48L174"/>
<dbReference type="EMBL" id="AP027925">
    <property type="protein sequence ID" value="BED92325.1"/>
    <property type="molecule type" value="Genomic_DNA"/>
</dbReference>
<sequence length="88" mass="9705">MSKIEHVITNPDGMHARPAGILAGLCVKYKSDIKIIKGEKSVNAKSLLDIMGLCIKNEDKIIIEISGDDELKAKIEIQKLLNENGDKF</sequence>
<dbReference type="GO" id="GO:0005737">
    <property type="term" value="C:cytoplasm"/>
    <property type="evidence" value="ECO:0007669"/>
    <property type="project" value="UniProtKB-SubCell"/>
</dbReference>
<dbReference type="PRINTS" id="PR00107">
    <property type="entry name" value="PHOSPHOCPHPR"/>
</dbReference>
<dbReference type="InterPro" id="IPR050399">
    <property type="entry name" value="HPr"/>
</dbReference>
<dbReference type="InterPro" id="IPR035895">
    <property type="entry name" value="HPr-like_sf"/>
</dbReference>
<dbReference type="GO" id="GO:0009401">
    <property type="term" value="P:phosphoenolpyruvate-dependent sugar phosphotransferase system"/>
    <property type="evidence" value="ECO:0007669"/>
    <property type="project" value="UniProtKB-KW"/>
</dbReference>
<dbReference type="KEGG" id="ptrh:RsTaC01_0009"/>
<dbReference type="PROSITE" id="PS51350">
    <property type="entry name" value="PTS_HPR_DOM"/>
    <property type="match status" value="1"/>
</dbReference>
<dbReference type="PANTHER" id="PTHR33705">
    <property type="entry name" value="PHOSPHOCARRIER PROTEIN HPR"/>
    <property type="match status" value="1"/>
</dbReference>
<dbReference type="SUPFAM" id="SSF55594">
    <property type="entry name" value="HPr-like"/>
    <property type="match status" value="1"/>
</dbReference>
<dbReference type="Gene3D" id="3.30.1340.10">
    <property type="entry name" value="HPr-like"/>
    <property type="match status" value="1"/>
</dbReference>
<evidence type="ECO:0000259" key="4">
    <source>
        <dbReference type="PROSITE" id="PS51350"/>
    </source>
</evidence>
<name>A0AA48L174_9FIRM</name>
<gene>
    <name evidence="5" type="ORF">RsTaC01_0009</name>
</gene>
<accession>A0AA48L174</accession>
<keyword evidence="3" id="KW-0598">Phosphotransferase system</keyword>
<dbReference type="PANTHER" id="PTHR33705:SF2">
    <property type="entry name" value="PHOSPHOCARRIER PROTEIN NPR"/>
    <property type="match status" value="1"/>
</dbReference>
<evidence type="ECO:0000256" key="2">
    <source>
        <dbReference type="ARBA" id="ARBA00022490"/>
    </source>
</evidence>
<evidence type="ECO:0000256" key="3">
    <source>
        <dbReference type="ARBA" id="ARBA00022683"/>
    </source>
</evidence>
<dbReference type="Pfam" id="PF00381">
    <property type="entry name" value="PTS-HPr"/>
    <property type="match status" value="1"/>
</dbReference>
<dbReference type="InterPro" id="IPR000032">
    <property type="entry name" value="HPr-like"/>
</dbReference>
<dbReference type="Proteomes" id="UP001335720">
    <property type="component" value="Chromosome"/>
</dbReference>
<keyword evidence="2" id="KW-0963">Cytoplasm</keyword>
<evidence type="ECO:0000256" key="1">
    <source>
        <dbReference type="ARBA" id="ARBA00004496"/>
    </source>
</evidence>
<organism evidence="5">
    <name type="scientific">Candidatus Paraimprobicoccus trichonymphae</name>
    <dbReference type="NCBI Taxonomy" id="3033793"/>
    <lineage>
        <taxon>Bacteria</taxon>
        <taxon>Bacillati</taxon>
        <taxon>Bacillota</taxon>
        <taxon>Clostridia</taxon>
        <taxon>Candidatus Paraimprobicoccus</taxon>
    </lineage>
</organism>
<protein>
    <submittedName>
        <fullName evidence="5">HPr family phosphocarrier protein</fullName>
    </submittedName>
</protein>
<reference evidence="5" key="1">
    <citation type="journal article" date="2023" name="ISME J.">
        <title>Emergence of putative energy parasites within Clostridia revealed by genome analysis of a novel endosymbiotic clade.</title>
        <authorList>
            <person name="Takahashi K."/>
            <person name="Kuwahara H."/>
            <person name="Horikawa Y."/>
            <person name="Izawa K."/>
            <person name="Kato D."/>
            <person name="Inagaki T."/>
            <person name="Yuki M."/>
            <person name="Ohkuma M."/>
            <person name="Hongoh Y."/>
        </authorList>
    </citation>
    <scope>NUCLEOTIDE SEQUENCE</scope>
    <source>
        <strain evidence="5">RsTa-C01</strain>
    </source>
</reference>
<dbReference type="CDD" id="cd00367">
    <property type="entry name" value="PTS-HPr_like"/>
    <property type="match status" value="1"/>
</dbReference>
<proteinExistence type="predicted"/>
<feature type="domain" description="HPr" evidence="4">
    <location>
        <begin position="1"/>
        <end position="88"/>
    </location>
</feature>
<evidence type="ECO:0000313" key="5">
    <source>
        <dbReference type="EMBL" id="BED92325.1"/>
    </source>
</evidence>
<dbReference type="NCBIfam" id="TIGR01003">
    <property type="entry name" value="PTS_HPr_family"/>
    <property type="match status" value="1"/>
</dbReference>